<dbReference type="RefSeq" id="WP_238215938.1">
    <property type="nucleotide sequence ID" value="NZ_BPUS01000018.1"/>
</dbReference>
<dbReference type="Pfam" id="PF14026">
    <property type="entry name" value="SCO4226-like"/>
    <property type="match status" value="1"/>
</dbReference>
<accession>A0AA37IHQ1</accession>
<evidence type="ECO:0000313" key="1">
    <source>
        <dbReference type="EMBL" id="GJH28914.1"/>
    </source>
</evidence>
<dbReference type="Gene3D" id="3.30.70.3090">
    <property type="entry name" value="ORF SCO4226, nickel-binding ferredoxin-like monomer"/>
    <property type="match status" value="1"/>
</dbReference>
<dbReference type="AlphaFoldDB" id="A0AA37IHQ1"/>
<sequence>MIERNFAEQLDFTTEGAAEVTEINNEVGVKWLVSFLTADKRKTYCLYEANNMEAIREAARRADIPADEIIEVTEHRPEWLLPAH</sequence>
<protein>
    <submittedName>
        <fullName evidence="1">DUF4242 domain-containing protein</fullName>
    </submittedName>
</protein>
<evidence type="ECO:0000313" key="2">
    <source>
        <dbReference type="Proteomes" id="UP001055111"/>
    </source>
</evidence>
<proteinExistence type="predicted"/>
<dbReference type="InterPro" id="IPR042557">
    <property type="entry name" value="SCO4226"/>
</dbReference>
<dbReference type="EMBL" id="BPUS01000018">
    <property type="protein sequence ID" value="GJH28914.1"/>
    <property type="molecule type" value="Genomic_DNA"/>
</dbReference>
<organism evidence="1 2">
    <name type="scientific">Caballeronia novacaledonica</name>
    <dbReference type="NCBI Taxonomy" id="1544861"/>
    <lineage>
        <taxon>Bacteria</taxon>
        <taxon>Pseudomonadati</taxon>
        <taxon>Pseudomonadota</taxon>
        <taxon>Betaproteobacteria</taxon>
        <taxon>Burkholderiales</taxon>
        <taxon>Burkholderiaceae</taxon>
        <taxon>Caballeronia</taxon>
    </lineage>
</organism>
<dbReference type="Proteomes" id="UP001055111">
    <property type="component" value="Unassembled WGS sequence"/>
</dbReference>
<dbReference type="InterPro" id="IPR025336">
    <property type="entry name" value="SCO4226-like"/>
</dbReference>
<gene>
    <name evidence="1" type="ORF">CBA19CS42_30380</name>
</gene>
<comment type="caution">
    <text evidence="1">The sequence shown here is derived from an EMBL/GenBank/DDBJ whole genome shotgun (WGS) entry which is preliminary data.</text>
</comment>
<reference evidence="1" key="1">
    <citation type="submission" date="2022-09" db="EMBL/GenBank/DDBJ databases">
        <title>Isolation and characterization of 3-chlorobenzoate degrading bacteria from soils in Shizuoka.</title>
        <authorList>
            <person name="Ifat A."/>
            <person name="Ogawa N."/>
            <person name="Kimbara K."/>
            <person name="Moriuchi R."/>
            <person name="Dohra H."/>
            <person name="Shintani M."/>
        </authorList>
    </citation>
    <scope>NUCLEOTIDE SEQUENCE</scope>
    <source>
        <strain evidence="1">19CS4-2</strain>
    </source>
</reference>
<name>A0AA37IHQ1_9BURK</name>